<evidence type="ECO:0000256" key="2">
    <source>
        <dbReference type="ARBA" id="ARBA00022980"/>
    </source>
</evidence>
<evidence type="ECO:0000256" key="1">
    <source>
        <dbReference type="ARBA" id="ARBA00009254"/>
    </source>
</evidence>
<sequence>MKAMKVEEIRKLAAEEIRTKIVDARDEMMKLRFQQVTGQLTDSSHLKVLRRDIARMVTILRETERVAVEGAK</sequence>
<organism evidence="6">
    <name type="scientific">uncultured Chloroflexi bacterium Rifle_16ft_4_minimus_3452</name>
    <dbReference type="NCBI Taxonomy" id="1665071"/>
    <lineage>
        <taxon>Bacteria</taxon>
        <taxon>Bacillati</taxon>
        <taxon>Chloroflexota</taxon>
        <taxon>environmental samples</taxon>
    </lineage>
</organism>
<name>A0A0H4T395_9CHLR</name>
<proteinExistence type="inferred from homology"/>
<dbReference type="PANTHER" id="PTHR10916">
    <property type="entry name" value="60S RIBOSOMAL PROTEIN L35/50S RIBOSOMAL PROTEIN L29"/>
    <property type="match status" value="1"/>
</dbReference>
<evidence type="ECO:0000256" key="5">
    <source>
        <dbReference type="HAMAP-Rule" id="MF_00374"/>
    </source>
</evidence>
<keyword evidence="2 5" id="KW-0689">Ribosomal protein</keyword>
<dbReference type="FunFam" id="1.10.287.310:FF:000001">
    <property type="entry name" value="50S ribosomal protein L29"/>
    <property type="match status" value="1"/>
</dbReference>
<reference evidence="6" key="1">
    <citation type="journal article" date="2015" name="ISME J.">
        <title>Aquifer environment selects for microbial species cohorts in sediment and groundwater.</title>
        <authorList>
            <person name="Hug L.A."/>
            <person name="Thomas B.C."/>
            <person name="Brown C.T."/>
            <person name="Frischkorn K.R."/>
            <person name="Williams K.H."/>
            <person name="Tringe S.G."/>
            <person name="Banfield J.F."/>
        </authorList>
    </citation>
    <scope>NUCLEOTIDE SEQUENCE</scope>
</reference>
<dbReference type="AlphaFoldDB" id="A0A0H4T395"/>
<dbReference type="EMBL" id="KT006994">
    <property type="protein sequence ID" value="AKQ02141.1"/>
    <property type="molecule type" value="Genomic_DNA"/>
</dbReference>
<dbReference type="Pfam" id="PF00831">
    <property type="entry name" value="Ribosomal_L29"/>
    <property type="match status" value="1"/>
</dbReference>
<dbReference type="Gene3D" id="1.10.287.310">
    <property type="match status" value="1"/>
</dbReference>
<dbReference type="PANTHER" id="PTHR10916:SF0">
    <property type="entry name" value="LARGE RIBOSOMAL SUBUNIT PROTEIN UL29C"/>
    <property type="match status" value="1"/>
</dbReference>
<protein>
    <recommendedName>
        <fullName evidence="4 5">Large ribosomal subunit protein uL29</fullName>
    </recommendedName>
</protein>
<gene>
    <name evidence="5 6" type="primary">rpmC</name>
</gene>
<dbReference type="GO" id="GO:0003735">
    <property type="term" value="F:structural constituent of ribosome"/>
    <property type="evidence" value="ECO:0007669"/>
    <property type="project" value="InterPro"/>
</dbReference>
<dbReference type="SUPFAM" id="SSF46561">
    <property type="entry name" value="Ribosomal protein L29 (L29p)"/>
    <property type="match status" value="1"/>
</dbReference>
<comment type="similarity">
    <text evidence="1 5">Belongs to the universal ribosomal protein uL29 family.</text>
</comment>
<dbReference type="HAMAP" id="MF_00374">
    <property type="entry name" value="Ribosomal_uL29"/>
    <property type="match status" value="1"/>
</dbReference>
<keyword evidence="3 5" id="KW-0687">Ribonucleoprotein</keyword>
<dbReference type="InterPro" id="IPR036049">
    <property type="entry name" value="Ribosomal_uL29_sf"/>
</dbReference>
<dbReference type="InterPro" id="IPR050063">
    <property type="entry name" value="Ribosomal_protein_uL29"/>
</dbReference>
<accession>A0A0H4T395</accession>
<dbReference type="CDD" id="cd00427">
    <property type="entry name" value="Ribosomal_L29_HIP"/>
    <property type="match status" value="1"/>
</dbReference>
<evidence type="ECO:0000256" key="4">
    <source>
        <dbReference type="ARBA" id="ARBA00035204"/>
    </source>
</evidence>
<dbReference type="GO" id="GO:0006412">
    <property type="term" value="P:translation"/>
    <property type="evidence" value="ECO:0007669"/>
    <property type="project" value="UniProtKB-UniRule"/>
</dbReference>
<evidence type="ECO:0000256" key="3">
    <source>
        <dbReference type="ARBA" id="ARBA00023274"/>
    </source>
</evidence>
<dbReference type="NCBIfam" id="TIGR00012">
    <property type="entry name" value="L29"/>
    <property type="match status" value="1"/>
</dbReference>
<dbReference type="GO" id="GO:0022625">
    <property type="term" value="C:cytosolic large ribosomal subunit"/>
    <property type="evidence" value="ECO:0007669"/>
    <property type="project" value="TreeGrafter"/>
</dbReference>
<dbReference type="InterPro" id="IPR001854">
    <property type="entry name" value="Ribosomal_uL29"/>
</dbReference>
<evidence type="ECO:0000313" key="6">
    <source>
        <dbReference type="EMBL" id="AKQ02141.1"/>
    </source>
</evidence>